<dbReference type="InterPro" id="IPR021505">
    <property type="entry name" value="Phage_B3_Orf6"/>
</dbReference>
<dbReference type="AlphaFoldDB" id="A0A133N9M7"/>
<dbReference type="PATRIC" id="fig|134605.3.peg.1634"/>
<comment type="caution">
    <text evidence="2">The sequence shown here is derived from an EMBL/GenBank/DDBJ whole genome shotgun (WGS) entry which is preliminary data.</text>
</comment>
<keyword evidence="3" id="KW-1185">Reference proteome</keyword>
<dbReference type="Pfam" id="PF11363">
    <property type="entry name" value="DUF3164"/>
    <property type="match status" value="1"/>
</dbReference>
<evidence type="ECO:0008006" key="4">
    <source>
        <dbReference type="Google" id="ProtNLM"/>
    </source>
</evidence>
<gene>
    <name evidence="2" type="ORF">HMPREF3206_01655</name>
</gene>
<keyword evidence="1" id="KW-0175">Coiled coil</keyword>
<proteinExistence type="predicted"/>
<dbReference type="STRING" id="134605.HMPREF3206_01655"/>
<organism evidence="2 3">
    <name type="scientific">Fusobacterium equinum</name>
    <dbReference type="NCBI Taxonomy" id="134605"/>
    <lineage>
        <taxon>Bacteria</taxon>
        <taxon>Fusobacteriati</taxon>
        <taxon>Fusobacteriota</taxon>
        <taxon>Fusobacteriia</taxon>
        <taxon>Fusobacteriales</taxon>
        <taxon>Fusobacteriaceae</taxon>
        <taxon>Fusobacterium</taxon>
    </lineage>
</organism>
<evidence type="ECO:0000313" key="2">
    <source>
        <dbReference type="EMBL" id="KXA12978.1"/>
    </source>
</evidence>
<accession>A0A133N9M7</accession>
<protein>
    <recommendedName>
        <fullName evidence="4">DUF3164 family protein</fullName>
    </recommendedName>
</protein>
<feature type="coiled-coil region" evidence="1">
    <location>
        <begin position="5"/>
        <end position="65"/>
    </location>
</feature>
<sequence>MIDVKNMTAEEREKLRKQLVAEELEEKKRIKEEREEYKRLAEETAVKAFDMLAKLSEELKKAKEQIFEDFATIIKLKEELYGVRDNQLSHTFTTEDGKSVVLGYRNTDSFDDTVHVGIEKVKGYIKSLASGEKKEDIERVLNLLLKKDKNGNLKANRVLELQKIAEQINDNNLLEGVKIIQESYKPMKTSTFIECYIRDKETGQRISIPLTMTGV</sequence>
<dbReference type="RefSeq" id="WP_009006211.1">
    <property type="nucleotide sequence ID" value="NZ_KQ956571.1"/>
</dbReference>
<dbReference type="Proteomes" id="UP000070617">
    <property type="component" value="Unassembled WGS sequence"/>
</dbReference>
<evidence type="ECO:0000313" key="3">
    <source>
        <dbReference type="Proteomes" id="UP000070617"/>
    </source>
</evidence>
<reference evidence="3" key="1">
    <citation type="submission" date="2016-01" db="EMBL/GenBank/DDBJ databases">
        <authorList>
            <person name="Mitreva M."/>
            <person name="Pepin K.H."/>
            <person name="Mihindukulasuriya K.A."/>
            <person name="Fulton R."/>
            <person name="Fronick C."/>
            <person name="O'Laughlin M."/>
            <person name="Miner T."/>
            <person name="Herter B."/>
            <person name="Rosa B.A."/>
            <person name="Cordes M."/>
            <person name="Tomlinson C."/>
            <person name="Wollam A."/>
            <person name="Palsikar V.B."/>
            <person name="Mardis E.R."/>
            <person name="Wilson R.K."/>
        </authorList>
    </citation>
    <scope>NUCLEOTIDE SEQUENCE [LARGE SCALE GENOMIC DNA]</scope>
    <source>
        <strain evidence="3">CMW8396</strain>
    </source>
</reference>
<name>A0A133N9M7_9FUSO</name>
<evidence type="ECO:0000256" key="1">
    <source>
        <dbReference type="SAM" id="Coils"/>
    </source>
</evidence>
<dbReference type="EMBL" id="LRPX01000086">
    <property type="protein sequence ID" value="KXA12978.1"/>
    <property type="molecule type" value="Genomic_DNA"/>
</dbReference>